<feature type="region of interest" description="Disordered" evidence="1">
    <location>
        <begin position="42"/>
        <end position="151"/>
    </location>
</feature>
<sequence length="211" mass="23176">MQAICTHLNVLYGKLPPNQKALDELLAAHLEKLNADQEKAAAAAAAAAAANSKPPPQAIPQQKRKTTMTVDDEGFITPGRRRSKRAPPLQPPIQHRKPNQLKQTIPRATKAPPPRTQPLPPPSRTPDFSYAAATNNCPRPQAPPAANRNNPLDETSYEFLTILLRLARDNSLNADGIFTVVIDLIPELETLTNPHLKGAKILQEYSRRYGL</sequence>
<comment type="caution">
    <text evidence="2">The sequence shown here is derived from an EMBL/GenBank/DDBJ whole genome shotgun (WGS) entry which is preliminary data.</text>
</comment>
<dbReference type="Proteomes" id="UP001054945">
    <property type="component" value="Unassembled WGS sequence"/>
</dbReference>
<dbReference type="AlphaFoldDB" id="A0AAV4XCB2"/>
<evidence type="ECO:0000256" key="1">
    <source>
        <dbReference type="SAM" id="MobiDB-lite"/>
    </source>
</evidence>
<evidence type="ECO:0000313" key="3">
    <source>
        <dbReference type="Proteomes" id="UP001054945"/>
    </source>
</evidence>
<accession>A0AAV4XCB2</accession>
<protein>
    <submittedName>
        <fullName evidence="2">Uncharacterized protein</fullName>
    </submittedName>
</protein>
<organism evidence="2 3">
    <name type="scientific">Caerostris extrusa</name>
    <name type="common">Bark spider</name>
    <name type="synonym">Caerostris bankana</name>
    <dbReference type="NCBI Taxonomy" id="172846"/>
    <lineage>
        <taxon>Eukaryota</taxon>
        <taxon>Metazoa</taxon>
        <taxon>Ecdysozoa</taxon>
        <taxon>Arthropoda</taxon>
        <taxon>Chelicerata</taxon>
        <taxon>Arachnida</taxon>
        <taxon>Araneae</taxon>
        <taxon>Araneomorphae</taxon>
        <taxon>Entelegynae</taxon>
        <taxon>Araneoidea</taxon>
        <taxon>Araneidae</taxon>
        <taxon>Caerostris</taxon>
    </lineage>
</organism>
<gene>
    <name evidence="2" type="ORF">CEXT_535611</name>
</gene>
<reference evidence="2 3" key="1">
    <citation type="submission" date="2021-06" db="EMBL/GenBank/DDBJ databases">
        <title>Caerostris extrusa draft genome.</title>
        <authorList>
            <person name="Kono N."/>
            <person name="Arakawa K."/>
        </authorList>
    </citation>
    <scope>NUCLEOTIDE SEQUENCE [LARGE SCALE GENOMIC DNA]</scope>
</reference>
<keyword evidence="3" id="KW-1185">Reference proteome</keyword>
<feature type="compositionally biased region" description="Pro residues" evidence="1">
    <location>
        <begin position="111"/>
        <end position="124"/>
    </location>
</feature>
<feature type="compositionally biased region" description="Low complexity" evidence="1">
    <location>
        <begin position="135"/>
        <end position="150"/>
    </location>
</feature>
<name>A0AAV4XCB2_CAEEX</name>
<evidence type="ECO:0000313" key="2">
    <source>
        <dbReference type="EMBL" id="GIY92742.1"/>
    </source>
</evidence>
<proteinExistence type="predicted"/>
<dbReference type="EMBL" id="BPLR01017580">
    <property type="protein sequence ID" value="GIY92742.1"/>
    <property type="molecule type" value="Genomic_DNA"/>
</dbReference>